<dbReference type="RefSeq" id="WP_023431499.1">
    <property type="nucleotide sequence ID" value="NZ_AWXZ01000017.1"/>
</dbReference>
<proteinExistence type="predicted"/>
<dbReference type="PATRIC" id="fig|631454.5.peg.1339"/>
<dbReference type="CDD" id="cd19094">
    <property type="entry name" value="AKR_Tas-like"/>
    <property type="match status" value="1"/>
</dbReference>
<dbReference type="PANTHER" id="PTHR43364:SF4">
    <property type="entry name" value="NAD(P)-LINKED OXIDOREDUCTASE SUPERFAMILY PROTEIN"/>
    <property type="match status" value="1"/>
</dbReference>
<keyword evidence="1" id="KW-0560">Oxidoreductase</keyword>
<keyword evidence="4" id="KW-1185">Reference proteome</keyword>
<dbReference type="eggNOG" id="COG0667">
    <property type="taxonomic scope" value="Bacteria"/>
</dbReference>
<dbReference type="InterPro" id="IPR023210">
    <property type="entry name" value="NADP_OxRdtase_dom"/>
</dbReference>
<accession>V4RL40</accession>
<dbReference type="OrthoDB" id="9803483at2"/>
<dbReference type="SUPFAM" id="SSF51430">
    <property type="entry name" value="NAD(P)-linked oxidoreductase"/>
    <property type="match status" value="1"/>
</dbReference>
<dbReference type="InterPro" id="IPR020471">
    <property type="entry name" value="AKR"/>
</dbReference>
<name>V4RL40_9HYPH</name>
<dbReference type="STRING" id="631454.N177_1354"/>
<dbReference type="EMBL" id="AWXZ01000017">
    <property type="protein sequence ID" value="ESR26019.1"/>
    <property type="molecule type" value="Genomic_DNA"/>
</dbReference>
<dbReference type="Pfam" id="PF00248">
    <property type="entry name" value="Aldo_ket_red"/>
    <property type="match status" value="1"/>
</dbReference>
<dbReference type="PANTHER" id="PTHR43364">
    <property type="entry name" value="NADH-SPECIFIC METHYLGLYOXAL REDUCTASE-RELATED"/>
    <property type="match status" value="1"/>
</dbReference>
<gene>
    <name evidence="3" type="ORF">N177_1354</name>
</gene>
<reference evidence="3 4" key="1">
    <citation type="journal article" date="2014" name="Genome Announc.">
        <title>Draft Genome Sequence of Lutibaculum baratangense Strain AMV1T, Isolated from a Mud Volcano in Andamans, India.</title>
        <authorList>
            <person name="Singh A."/>
            <person name="Sreenivas A."/>
            <person name="Sathyanarayana Reddy G."/>
            <person name="Pinnaka A.K."/>
            <person name="Shivaji S."/>
        </authorList>
    </citation>
    <scope>NUCLEOTIDE SEQUENCE [LARGE SCALE GENOMIC DNA]</scope>
    <source>
        <strain evidence="3 4">AMV1</strain>
    </source>
</reference>
<evidence type="ECO:0000313" key="3">
    <source>
        <dbReference type="EMBL" id="ESR26019.1"/>
    </source>
</evidence>
<evidence type="ECO:0000256" key="1">
    <source>
        <dbReference type="ARBA" id="ARBA00023002"/>
    </source>
</evidence>
<dbReference type="PRINTS" id="PR00069">
    <property type="entry name" value="ALDKETRDTASE"/>
</dbReference>
<dbReference type="InterPro" id="IPR036812">
    <property type="entry name" value="NAD(P)_OxRdtase_dom_sf"/>
</dbReference>
<organism evidence="3 4">
    <name type="scientific">Lutibaculum baratangense AMV1</name>
    <dbReference type="NCBI Taxonomy" id="631454"/>
    <lineage>
        <taxon>Bacteria</taxon>
        <taxon>Pseudomonadati</taxon>
        <taxon>Pseudomonadota</taxon>
        <taxon>Alphaproteobacteria</taxon>
        <taxon>Hyphomicrobiales</taxon>
        <taxon>Tepidamorphaceae</taxon>
        <taxon>Lutibaculum</taxon>
    </lineage>
</organism>
<dbReference type="GO" id="GO:0016491">
    <property type="term" value="F:oxidoreductase activity"/>
    <property type="evidence" value="ECO:0007669"/>
    <property type="project" value="UniProtKB-KW"/>
</dbReference>
<dbReference type="AlphaFoldDB" id="V4RL40"/>
<dbReference type="Proteomes" id="UP000017819">
    <property type="component" value="Unassembled WGS sequence"/>
</dbReference>
<protein>
    <submittedName>
        <fullName evidence="3">Oxidoreductase, aldo/keto reductase family</fullName>
    </submittedName>
</protein>
<sequence>MEYRRLGRTDLRVSALSFGTMVFGDQRTEAEGHRMLDMAFERGVNLYDTAELYPIPPKAETQGATDRILGSWIRARGNRDRVLVASKVVGRSENTWFRDGRPANLSRDHVREAVDKGLTRLGLDHIDLFQVHWPDRAVSQFGSNPTIYRAPEPAPDEVPIEETLEALTELQREGKIGHVGLSNESAWGTMRYLALSETKGLARVQSIQNAYSLVNRTFEVALAEIAMREEVGLLAYSVLAQGYLTGKYLDGALPAGSRKALYDRLQRYEKPGSEAAVRAYVELAREEGIPPSQLAIRFALTRPFMTSVIIGASTPEQLSTDLDAADLPWRAELEERVDQIHLLHQNPSP</sequence>
<dbReference type="InterPro" id="IPR050523">
    <property type="entry name" value="AKR_Detox_Biosynth"/>
</dbReference>
<dbReference type="Gene3D" id="3.20.20.100">
    <property type="entry name" value="NADP-dependent oxidoreductase domain"/>
    <property type="match status" value="1"/>
</dbReference>
<evidence type="ECO:0000313" key="4">
    <source>
        <dbReference type="Proteomes" id="UP000017819"/>
    </source>
</evidence>
<feature type="domain" description="NADP-dependent oxidoreductase" evidence="2">
    <location>
        <begin position="16"/>
        <end position="340"/>
    </location>
</feature>
<evidence type="ECO:0000259" key="2">
    <source>
        <dbReference type="Pfam" id="PF00248"/>
    </source>
</evidence>
<comment type="caution">
    <text evidence="3">The sequence shown here is derived from an EMBL/GenBank/DDBJ whole genome shotgun (WGS) entry which is preliminary data.</text>
</comment>